<dbReference type="PANTHER" id="PTHR18849">
    <property type="entry name" value="LEUCINE RICH REPEAT PROTEIN"/>
    <property type="match status" value="1"/>
</dbReference>
<evidence type="ECO:0000256" key="1">
    <source>
        <dbReference type="ARBA" id="ARBA00004430"/>
    </source>
</evidence>
<dbReference type="PROSITE" id="PS51450">
    <property type="entry name" value="LRR"/>
    <property type="match status" value="1"/>
</dbReference>
<organism evidence="5 6">
    <name type="scientific">Tetradesmus obliquus</name>
    <name type="common">Green alga</name>
    <name type="synonym">Acutodesmus obliquus</name>
    <dbReference type="NCBI Taxonomy" id="3088"/>
    <lineage>
        <taxon>Eukaryota</taxon>
        <taxon>Viridiplantae</taxon>
        <taxon>Chlorophyta</taxon>
        <taxon>core chlorophytes</taxon>
        <taxon>Chlorophyceae</taxon>
        <taxon>CS clade</taxon>
        <taxon>Sphaeropleales</taxon>
        <taxon>Scenedesmaceae</taxon>
        <taxon>Tetradesmus</taxon>
    </lineage>
</organism>
<evidence type="ECO:0000256" key="4">
    <source>
        <dbReference type="SAM" id="MobiDB-lite"/>
    </source>
</evidence>
<reference evidence="5 6" key="1">
    <citation type="submission" date="2023-05" db="EMBL/GenBank/DDBJ databases">
        <title>A 100% complete, gapless, phased diploid assembly of the Scenedesmus obliquus UTEX 3031 genome.</title>
        <authorList>
            <person name="Biondi T.C."/>
            <person name="Hanschen E.R."/>
            <person name="Kwon T."/>
            <person name="Eng W."/>
            <person name="Kruse C.P.S."/>
            <person name="Koehler S.I."/>
            <person name="Kunde Y."/>
            <person name="Gleasner C.D."/>
            <person name="You Mak K.T."/>
            <person name="Polle J."/>
            <person name="Hovde B.T."/>
            <person name="Starkenburg S.R."/>
        </authorList>
    </citation>
    <scope>NUCLEOTIDE SEQUENCE [LARGE SCALE GENOMIC DNA]</scope>
    <source>
        <strain evidence="5 6">DOE0152z</strain>
    </source>
</reference>
<feature type="region of interest" description="Disordered" evidence="4">
    <location>
        <begin position="340"/>
        <end position="363"/>
    </location>
</feature>
<accession>A0ABY8UL08</accession>
<keyword evidence="2" id="KW-0433">Leucine-rich repeat</keyword>
<gene>
    <name evidence="5" type="ORF">OEZ85_004487</name>
</gene>
<name>A0ABY8UL08_TETOB</name>
<dbReference type="Gene3D" id="3.80.10.10">
    <property type="entry name" value="Ribonuclease Inhibitor"/>
    <property type="match status" value="1"/>
</dbReference>
<dbReference type="EMBL" id="CP126221">
    <property type="protein sequence ID" value="WIA22151.1"/>
    <property type="molecule type" value="Genomic_DNA"/>
</dbReference>
<evidence type="ECO:0000256" key="3">
    <source>
        <dbReference type="ARBA" id="ARBA00022737"/>
    </source>
</evidence>
<sequence>MQQQAGHSDEQRGFANARNAKLHHLAKQKRGSKAGPAARLSGKASAAVVSAAKPVLLSSVLAQTPQMFDSFKVACVERYLTHIDELPEQYHSAEVIYLSRNSLRSLAGIQQFPFLRVLSASDNLLEDIEQLQVLEACPNLQVASFERNPLACLPNYRNKLMQLLPRLQMLDGQGISGQDRQRAGAALKQEAACMAVMLSNACMVHKLARTAELLQLHTELRRTLFGSSSVLARSILPSAIPLDLLKFLKLWDYEGGLSPADRRIIDDALTREVVRVHRQLQHAAIQLKGPAQLPALQAWDAAFSQVMLAQQRTIIQLVELVNVLHDEAARLVVALTRGRAPGSPSKLELEQQEDAEQQMANER</sequence>
<evidence type="ECO:0000313" key="5">
    <source>
        <dbReference type="EMBL" id="WIA22151.1"/>
    </source>
</evidence>
<proteinExistence type="predicted"/>
<dbReference type="SUPFAM" id="SSF52058">
    <property type="entry name" value="L domain-like"/>
    <property type="match status" value="1"/>
</dbReference>
<dbReference type="PANTHER" id="PTHR18849:SF0">
    <property type="entry name" value="CILIA- AND FLAGELLA-ASSOCIATED PROTEIN 410-RELATED"/>
    <property type="match status" value="1"/>
</dbReference>
<protein>
    <submittedName>
        <fullName evidence="5">Uncharacterized protein</fullName>
    </submittedName>
</protein>
<evidence type="ECO:0000256" key="2">
    <source>
        <dbReference type="ARBA" id="ARBA00022614"/>
    </source>
</evidence>
<dbReference type="Proteomes" id="UP001244341">
    <property type="component" value="Chromosome 14b"/>
</dbReference>
<keyword evidence="3" id="KW-0677">Repeat</keyword>
<keyword evidence="6" id="KW-1185">Reference proteome</keyword>
<dbReference type="InterPro" id="IPR001611">
    <property type="entry name" value="Leu-rich_rpt"/>
</dbReference>
<comment type="subcellular location">
    <subcellularLocation>
        <location evidence="1">Cytoplasm</location>
        <location evidence="1">Cytoskeleton</location>
        <location evidence="1">Cilium axoneme</location>
    </subcellularLocation>
</comment>
<evidence type="ECO:0000313" key="6">
    <source>
        <dbReference type="Proteomes" id="UP001244341"/>
    </source>
</evidence>
<dbReference type="InterPro" id="IPR032675">
    <property type="entry name" value="LRR_dom_sf"/>
</dbReference>